<sequence length="465" mass="51909">MRDSTIHHPALLAHAGRFVREAKRIGANARSAGLFDLPIEANGLNGHTLREAEAIRALRMLGEAFGLHGDALVEWHKLIVSGDEPRVDGGLVRTHRAALPDLLLRAHTLALFQDREGHGGEYLRVWRRTKPLRRLLDDLSAASACLPLAKRVHELACLPAVDGHALLRVCRSRRLYDQLLVHAPHLVWFMPGVHALAGAGVPLTGMRDMRDVLRSEGLTNAGWRWLAVNAPYRLYESMNNGPSLQIMLANVFGAIGPHFAPCDFFCGSVWEPALELQVAGWQPSDIAQVIHAAWRHFDAIEAVDDRDHFMHSTFRLVMEWLVDFGWAPDVNQRRAGWVALERAWRVSIGADRGPLVRWSVPIASVEHRGLVAYAIDNSHWLWSEGQALSNCVADLLDEVSIGDLLVFVVRDESDKSIAMFSFKVALGPHLWVADQCKGRFNREVGEGRVSELMENVLNRVRALDP</sequence>
<keyword evidence="2" id="KW-1185">Reference proteome</keyword>
<protein>
    <recommendedName>
        <fullName evidence="3">PcfJ-like protein</fullName>
    </recommendedName>
</protein>
<evidence type="ECO:0000313" key="2">
    <source>
        <dbReference type="Proteomes" id="UP000487350"/>
    </source>
</evidence>
<evidence type="ECO:0000313" key="1">
    <source>
        <dbReference type="EMBL" id="MRD47432.1"/>
    </source>
</evidence>
<dbReference type="AlphaFoldDB" id="A0A844B2E0"/>
<dbReference type="RefSeq" id="WP_153584761.1">
    <property type="nucleotide sequence ID" value="NZ_WJBU01000008.1"/>
</dbReference>
<proteinExistence type="predicted"/>
<reference evidence="1 2" key="1">
    <citation type="submission" date="2019-11" db="EMBL/GenBank/DDBJ databases">
        <title>Caenimonas koreensis gen. nov., sp. nov., isolated from activated sludge.</title>
        <authorList>
            <person name="Seung H.R."/>
        </authorList>
    </citation>
    <scope>NUCLEOTIDE SEQUENCE [LARGE SCALE GENOMIC DNA]</scope>
    <source>
        <strain evidence="1 2">EMB320</strain>
    </source>
</reference>
<accession>A0A844B2E0</accession>
<comment type="caution">
    <text evidence="1">The sequence shown here is derived from an EMBL/GenBank/DDBJ whole genome shotgun (WGS) entry which is preliminary data.</text>
</comment>
<name>A0A844B2E0_9BURK</name>
<organism evidence="1 2">
    <name type="scientific">Caenimonas koreensis DSM 17982</name>
    <dbReference type="NCBI Taxonomy" id="1121255"/>
    <lineage>
        <taxon>Bacteria</taxon>
        <taxon>Pseudomonadati</taxon>
        <taxon>Pseudomonadota</taxon>
        <taxon>Betaproteobacteria</taxon>
        <taxon>Burkholderiales</taxon>
        <taxon>Comamonadaceae</taxon>
        <taxon>Caenimonas</taxon>
    </lineage>
</organism>
<dbReference type="Proteomes" id="UP000487350">
    <property type="component" value="Unassembled WGS sequence"/>
</dbReference>
<dbReference type="EMBL" id="WJBU01000008">
    <property type="protein sequence ID" value="MRD47432.1"/>
    <property type="molecule type" value="Genomic_DNA"/>
</dbReference>
<evidence type="ECO:0008006" key="3">
    <source>
        <dbReference type="Google" id="ProtNLM"/>
    </source>
</evidence>
<gene>
    <name evidence="1" type="ORF">GHT07_09095</name>
</gene>